<gene>
    <name evidence="2" type="ORF">FGO68_gene15399</name>
</gene>
<proteinExistence type="predicted"/>
<protein>
    <submittedName>
        <fullName evidence="2">Uncharacterized protein</fullName>
    </submittedName>
</protein>
<organism evidence="2 3">
    <name type="scientific">Halteria grandinella</name>
    <dbReference type="NCBI Taxonomy" id="5974"/>
    <lineage>
        <taxon>Eukaryota</taxon>
        <taxon>Sar</taxon>
        <taxon>Alveolata</taxon>
        <taxon>Ciliophora</taxon>
        <taxon>Intramacronucleata</taxon>
        <taxon>Spirotrichea</taxon>
        <taxon>Stichotrichia</taxon>
        <taxon>Sporadotrichida</taxon>
        <taxon>Halteriidae</taxon>
        <taxon>Halteria</taxon>
    </lineage>
</organism>
<accession>A0A8J8NV80</accession>
<dbReference type="EMBL" id="RRYP01005774">
    <property type="protein sequence ID" value="TNV81748.1"/>
    <property type="molecule type" value="Genomic_DNA"/>
</dbReference>
<reference evidence="2" key="1">
    <citation type="submission" date="2019-06" db="EMBL/GenBank/DDBJ databases">
        <authorList>
            <person name="Zheng W."/>
        </authorList>
    </citation>
    <scope>NUCLEOTIDE SEQUENCE</scope>
    <source>
        <strain evidence="2">QDHG01</strain>
    </source>
</reference>
<feature type="compositionally biased region" description="Polar residues" evidence="1">
    <location>
        <begin position="52"/>
        <end position="74"/>
    </location>
</feature>
<comment type="caution">
    <text evidence="2">The sequence shown here is derived from an EMBL/GenBank/DDBJ whole genome shotgun (WGS) entry which is preliminary data.</text>
</comment>
<feature type="region of interest" description="Disordered" evidence="1">
    <location>
        <begin position="50"/>
        <end position="95"/>
    </location>
</feature>
<evidence type="ECO:0000313" key="3">
    <source>
        <dbReference type="Proteomes" id="UP000785679"/>
    </source>
</evidence>
<evidence type="ECO:0000313" key="2">
    <source>
        <dbReference type="EMBL" id="TNV81748.1"/>
    </source>
</evidence>
<feature type="compositionally biased region" description="Polar residues" evidence="1">
    <location>
        <begin position="84"/>
        <end position="95"/>
    </location>
</feature>
<dbReference type="AlphaFoldDB" id="A0A8J8NV80"/>
<keyword evidence="3" id="KW-1185">Reference proteome</keyword>
<name>A0A8J8NV80_HALGN</name>
<sequence length="95" mass="11065">MFTLRALPLHSHIKILRESSQAPNSLKRIQRGASRQGKLLSSSYRRWRLFKSKNSPQTRNSRSQQILRSASPTLLHNYRDGKRSQNCTTLNMKSR</sequence>
<evidence type="ECO:0000256" key="1">
    <source>
        <dbReference type="SAM" id="MobiDB-lite"/>
    </source>
</evidence>
<dbReference type="Proteomes" id="UP000785679">
    <property type="component" value="Unassembled WGS sequence"/>
</dbReference>